<evidence type="ECO:0008006" key="4">
    <source>
        <dbReference type="Google" id="ProtNLM"/>
    </source>
</evidence>
<evidence type="ECO:0000313" key="2">
    <source>
        <dbReference type="EMBL" id="KAB7495588.1"/>
    </source>
</evidence>
<feature type="region of interest" description="Disordered" evidence="1">
    <location>
        <begin position="222"/>
        <end position="278"/>
    </location>
</feature>
<reference evidence="2 3" key="1">
    <citation type="journal article" date="2019" name="PLoS Biol.">
        <title>Sex chromosomes control vertical transmission of feminizing Wolbachia symbionts in an isopod.</title>
        <authorList>
            <person name="Becking T."/>
            <person name="Chebbi M.A."/>
            <person name="Giraud I."/>
            <person name="Moumen B."/>
            <person name="Laverre T."/>
            <person name="Caubet Y."/>
            <person name="Peccoud J."/>
            <person name="Gilbert C."/>
            <person name="Cordaux R."/>
        </authorList>
    </citation>
    <scope>NUCLEOTIDE SEQUENCE [LARGE SCALE GENOMIC DNA]</scope>
    <source>
        <strain evidence="2">ANa2</strain>
        <tissue evidence="2">Whole body excluding digestive tract and cuticle</tissue>
    </source>
</reference>
<evidence type="ECO:0000256" key="1">
    <source>
        <dbReference type="SAM" id="MobiDB-lite"/>
    </source>
</evidence>
<evidence type="ECO:0000313" key="3">
    <source>
        <dbReference type="Proteomes" id="UP000326759"/>
    </source>
</evidence>
<feature type="compositionally biased region" description="Basic and acidic residues" evidence="1">
    <location>
        <begin position="266"/>
        <end position="278"/>
    </location>
</feature>
<feature type="compositionally biased region" description="Basic and acidic residues" evidence="1">
    <location>
        <begin position="229"/>
        <end position="238"/>
    </location>
</feature>
<accession>A0A5N5SPD8</accession>
<gene>
    <name evidence="2" type="ORF">Anas_05447</name>
</gene>
<dbReference type="AlphaFoldDB" id="A0A5N5SPD8"/>
<dbReference type="OrthoDB" id="6358561at2759"/>
<name>A0A5N5SPD8_9CRUS</name>
<dbReference type="InterPro" id="IPR036915">
    <property type="entry name" value="Cyclin-like_sf"/>
</dbReference>
<dbReference type="SUPFAM" id="SSF47954">
    <property type="entry name" value="Cyclin-like"/>
    <property type="match status" value="1"/>
</dbReference>
<proteinExistence type="predicted"/>
<organism evidence="2 3">
    <name type="scientific">Armadillidium nasatum</name>
    <dbReference type="NCBI Taxonomy" id="96803"/>
    <lineage>
        <taxon>Eukaryota</taxon>
        <taxon>Metazoa</taxon>
        <taxon>Ecdysozoa</taxon>
        <taxon>Arthropoda</taxon>
        <taxon>Crustacea</taxon>
        <taxon>Multicrustacea</taxon>
        <taxon>Malacostraca</taxon>
        <taxon>Eumalacostraca</taxon>
        <taxon>Peracarida</taxon>
        <taxon>Isopoda</taxon>
        <taxon>Oniscidea</taxon>
        <taxon>Crinocheta</taxon>
        <taxon>Armadillidiidae</taxon>
        <taxon>Armadillidium</taxon>
    </lineage>
</organism>
<dbReference type="Proteomes" id="UP000326759">
    <property type="component" value="Unassembled WGS sequence"/>
</dbReference>
<dbReference type="EMBL" id="SEYY01022371">
    <property type="protein sequence ID" value="KAB7495588.1"/>
    <property type="molecule type" value="Genomic_DNA"/>
</dbReference>
<comment type="caution">
    <text evidence="2">The sequence shown here is derived from an EMBL/GenBank/DDBJ whole genome shotgun (WGS) entry which is preliminary data.</text>
</comment>
<protein>
    <recommendedName>
        <fullName evidence="4">Cyclin N-terminal domain-containing protein</fullName>
    </recommendedName>
</protein>
<feature type="compositionally biased region" description="Basic residues" evidence="1">
    <location>
        <begin position="250"/>
        <end position="265"/>
    </location>
</feature>
<sequence length="278" mass="32220">MVEERSNEKDFCAQDRLEMAEWVNRSCLKCGWDIETRFCALSLLDDVMRKVRGMNPAPYIIHQANLDLSAKEINRMELLLLQKLNWNPQPCVALPVLQMMMALVTISSSLHQEDGFNCESFLMLLLEIQLRLLYLLMMQAESTEFRPSVLALSVISDTELEESMNFCYPIIGYYFHDLIPACRGYGGEKSFEGHEEGFPTLYDRLIFDLIYSSDLYEDLRSQDLPNRSKTKESSEDGKKRRNSAETLRSKSSRKRNKSKKKKNSKNAKEKGEKEIFPI</sequence>
<dbReference type="Gene3D" id="1.10.472.10">
    <property type="entry name" value="Cyclin-like"/>
    <property type="match status" value="1"/>
</dbReference>
<keyword evidence="3" id="KW-1185">Reference proteome</keyword>